<reference evidence="1" key="1">
    <citation type="submission" date="2020-06" db="EMBL/GenBank/DDBJ databases">
        <title>Novel chitinolytic bacterium.</title>
        <authorList>
            <person name="Ungkulpasvich U."/>
            <person name="Kosugi A."/>
            <person name="Uke A."/>
        </authorList>
    </citation>
    <scope>NUCLEOTIDE SEQUENCE</scope>
    <source>
        <strain evidence="1">UUS1-1</strain>
    </source>
</reference>
<dbReference type="EMBL" id="JAAKDE010000014">
    <property type="protein sequence ID" value="MBA2133381.1"/>
    <property type="molecule type" value="Genomic_DNA"/>
</dbReference>
<name>A0A8J6LJ37_9FIRM</name>
<proteinExistence type="predicted"/>
<comment type="caution">
    <text evidence="1">The sequence shown here is derived from an EMBL/GenBank/DDBJ whole genome shotgun (WGS) entry which is preliminary data.</text>
</comment>
<dbReference type="Gene3D" id="2.60.120.260">
    <property type="entry name" value="Galactose-binding domain-like"/>
    <property type="match status" value="1"/>
</dbReference>
<accession>A0A8J6LJ37</accession>
<gene>
    <name evidence="1" type="ORF">G5B42_07465</name>
</gene>
<organism evidence="1 2">
    <name type="scientific">Capillibacterium thermochitinicola</name>
    <dbReference type="NCBI Taxonomy" id="2699427"/>
    <lineage>
        <taxon>Bacteria</taxon>
        <taxon>Bacillati</taxon>
        <taxon>Bacillota</taxon>
        <taxon>Capillibacterium</taxon>
    </lineage>
</organism>
<sequence length="249" mass="27551">MEYSGLRRLFILFLLWAVAVTVSGQNSGNLVYNPGFELEAPDGFPLGWWAEQWDQTSGATTYQVVAEGAYAGDKCFLLTNHQPNDARIMQEIKVEPDTIYRIGCRVRAEGLTAATGGANLSILNHNYSSAEYFNTNGWWELVEFYVRTPKPGPSVLRLALRLGGWGALNTGKAYFDEVVVEAVPKPPIGALVIELESEKQAAEEQTPAEGVASAGPPHRDDRAGKRYLVLFSLVVTAFLVWAEKRWAKR</sequence>
<dbReference type="SUPFAM" id="SSF49785">
    <property type="entry name" value="Galactose-binding domain-like"/>
    <property type="match status" value="1"/>
</dbReference>
<dbReference type="AlphaFoldDB" id="A0A8J6LJ37"/>
<evidence type="ECO:0008006" key="3">
    <source>
        <dbReference type="Google" id="ProtNLM"/>
    </source>
</evidence>
<dbReference type="InterPro" id="IPR008979">
    <property type="entry name" value="Galactose-bd-like_sf"/>
</dbReference>
<evidence type="ECO:0000313" key="2">
    <source>
        <dbReference type="Proteomes" id="UP000657177"/>
    </source>
</evidence>
<protein>
    <recommendedName>
        <fullName evidence="3">Carbohydrate binding domain-containing protein</fullName>
    </recommendedName>
</protein>
<keyword evidence="2" id="KW-1185">Reference proteome</keyword>
<dbReference type="Proteomes" id="UP000657177">
    <property type="component" value="Unassembled WGS sequence"/>
</dbReference>
<evidence type="ECO:0000313" key="1">
    <source>
        <dbReference type="EMBL" id="MBA2133381.1"/>
    </source>
</evidence>